<proteinExistence type="predicted"/>
<gene>
    <name evidence="1" type="ORF">S06H3_28123</name>
</gene>
<protein>
    <submittedName>
        <fullName evidence="1">Uncharacterized protein</fullName>
    </submittedName>
</protein>
<dbReference type="AlphaFoldDB" id="X1NHP7"/>
<accession>X1NHP7</accession>
<evidence type="ECO:0000313" key="1">
    <source>
        <dbReference type="EMBL" id="GAI26325.1"/>
    </source>
</evidence>
<sequence length="216" mass="25333">MPMPQLSQPTQKLISRYQFWYQSLQPKEGVPTIHVDEVASKVAAFYEKIRGIIDWKEEHLFKRRAIERILKRRFFSQLDLTNGNFSKNSIAQPLVLELIRGGHFPNDKIEESKIEEVQKAIDRYIFILNQTTSGQKKSKLQFYSWLSSIAACEIEEILSPPPKERALINYMFELMKERIRLNEGILKINGITEKEKNTQIYIAVQQLFDFFSDCLS</sequence>
<organism evidence="1">
    <name type="scientific">marine sediment metagenome</name>
    <dbReference type="NCBI Taxonomy" id="412755"/>
    <lineage>
        <taxon>unclassified sequences</taxon>
        <taxon>metagenomes</taxon>
        <taxon>ecological metagenomes</taxon>
    </lineage>
</organism>
<comment type="caution">
    <text evidence="1">The sequence shown here is derived from an EMBL/GenBank/DDBJ whole genome shotgun (WGS) entry which is preliminary data.</text>
</comment>
<dbReference type="EMBL" id="BARV01016382">
    <property type="protein sequence ID" value="GAI26325.1"/>
    <property type="molecule type" value="Genomic_DNA"/>
</dbReference>
<name>X1NHP7_9ZZZZ</name>
<reference evidence="1" key="1">
    <citation type="journal article" date="2014" name="Front. Microbiol.">
        <title>High frequency of phylogenetically diverse reductive dehalogenase-homologous genes in deep subseafloor sedimentary metagenomes.</title>
        <authorList>
            <person name="Kawai M."/>
            <person name="Futagami T."/>
            <person name="Toyoda A."/>
            <person name="Takaki Y."/>
            <person name="Nishi S."/>
            <person name="Hori S."/>
            <person name="Arai W."/>
            <person name="Tsubouchi T."/>
            <person name="Morono Y."/>
            <person name="Uchiyama I."/>
            <person name="Ito T."/>
            <person name="Fujiyama A."/>
            <person name="Inagaki F."/>
            <person name="Takami H."/>
        </authorList>
    </citation>
    <scope>NUCLEOTIDE SEQUENCE</scope>
    <source>
        <strain evidence="1">Expedition CK06-06</strain>
    </source>
</reference>